<dbReference type="AlphaFoldDB" id="A0A2K8PLW2"/>
<accession>A0A2K8PLW2</accession>
<gene>
    <name evidence="1" type="ORF">SLAV_29715</name>
</gene>
<evidence type="ECO:0000313" key="2">
    <source>
        <dbReference type="Proteomes" id="UP000231791"/>
    </source>
</evidence>
<organism evidence="1 2">
    <name type="scientific">Streptomyces lavendulae subsp. lavendulae</name>
    <dbReference type="NCBI Taxonomy" id="58340"/>
    <lineage>
        <taxon>Bacteria</taxon>
        <taxon>Bacillati</taxon>
        <taxon>Actinomycetota</taxon>
        <taxon>Actinomycetes</taxon>
        <taxon>Kitasatosporales</taxon>
        <taxon>Streptomycetaceae</taxon>
        <taxon>Streptomyces</taxon>
    </lineage>
</organism>
<reference evidence="1 2" key="1">
    <citation type="submission" date="2017-11" db="EMBL/GenBank/DDBJ databases">
        <title>Complete genome sequence of Streptomyces lavendulae subsp. lavendulae CCM 3239 (formerly 'Streptomyces aureofaciens CCM 3239'), the producer of the angucycline-type antibiotic auricin.</title>
        <authorList>
            <person name="Busche T."/>
            <person name="Novakova R."/>
            <person name="Al'Dilaimi A."/>
            <person name="Homerova D."/>
            <person name="Feckova L."/>
            <person name="Rezuchova B."/>
            <person name="Mingyar E."/>
            <person name="Csolleiova D."/>
            <person name="Bekeova C."/>
            <person name="Winkler A."/>
            <person name="Sevcikova B."/>
            <person name="Kalinowski J."/>
            <person name="Kormanec J."/>
            <person name="Ruckert C."/>
        </authorList>
    </citation>
    <scope>NUCLEOTIDE SEQUENCE [LARGE SCALE GENOMIC DNA]</scope>
    <source>
        <strain evidence="1 2">CCM 3239</strain>
    </source>
</reference>
<dbReference type="Proteomes" id="UP000231791">
    <property type="component" value="Chromosome"/>
</dbReference>
<proteinExistence type="predicted"/>
<protein>
    <submittedName>
        <fullName evidence="1">Uncharacterized protein</fullName>
    </submittedName>
</protein>
<evidence type="ECO:0000313" key="1">
    <source>
        <dbReference type="EMBL" id="ATZ27727.1"/>
    </source>
</evidence>
<sequence length="33" mass="3156">MADADDLTSTQAHDGDPAHLPGGGTPPRAAAAA</sequence>
<dbReference type="EMBL" id="CP024985">
    <property type="protein sequence ID" value="ATZ27727.1"/>
    <property type="molecule type" value="Genomic_DNA"/>
</dbReference>
<keyword evidence="2" id="KW-1185">Reference proteome</keyword>
<dbReference type="KEGG" id="slx:SLAV_29715"/>
<name>A0A2K8PLW2_STRLA</name>